<feature type="transmembrane region" description="Helical" evidence="1">
    <location>
        <begin position="206"/>
        <end position="227"/>
    </location>
</feature>
<feature type="transmembrane region" description="Helical" evidence="1">
    <location>
        <begin position="394"/>
        <end position="414"/>
    </location>
</feature>
<feature type="transmembrane region" description="Helical" evidence="1">
    <location>
        <begin position="148"/>
        <end position="165"/>
    </location>
</feature>
<feature type="transmembrane region" description="Helical" evidence="1">
    <location>
        <begin position="333"/>
        <end position="354"/>
    </location>
</feature>
<feature type="transmembrane region" description="Helical" evidence="1">
    <location>
        <begin position="12"/>
        <end position="31"/>
    </location>
</feature>
<feature type="transmembrane region" description="Helical" evidence="1">
    <location>
        <begin position="51"/>
        <end position="71"/>
    </location>
</feature>
<dbReference type="KEGG" id="cpoy:GP475_02380"/>
<reference evidence="2 3" key="1">
    <citation type="submission" date="2019-12" db="EMBL/GenBank/DDBJ databases">
        <title>Corynebacterium sp. nov., isolated from feces of the Anser Albifrons in China.</title>
        <authorList>
            <person name="Liu Q."/>
        </authorList>
    </citation>
    <scope>NUCLEOTIDE SEQUENCE [LARGE SCALE GENOMIC DNA]</scope>
    <source>
        <strain evidence="2 3">4H37-19</strain>
    </source>
</reference>
<evidence type="ECO:0000256" key="1">
    <source>
        <dbReference type="SAM" id="Phobius"/>
    </source>
</evidence>
<dbReference type="EMBL" id="CP046884">
    <property type="protein sequence ID" value="QNQ89610.1"/>
    <property type="molecule type" value="Genomic_DNA"/>
</dbReference>
<feature type="transmembrane region" description="Helical" evidence="1">
    <location>
        <begin position="92"/>
        <end position="114"/>
    </location>
</feature>
<accession>A0A7H0SM35</accession>
<feature type="transmembrane region" description="Helical" evidence="1">
    <location>
        <begin position="292"/>
        <end position="312"/>
    </location>
</feature>
<gene>
    <name evidence="2" type="ORF">GP475_02380</name>
</gene>
<proteinExistence type="predicted"/>
<feature type="transmembrane region" description="Helical" evidence="1">
    <location>
        <begin position="256"/>
        <end position="280"/>
    </location>
</feature>
<protein>
    <submittedName>
        <fullName evidence="2">Uncharacterized protein</fullName>
    </submittedName>
</protein>
<keyword evidence="1" id="KW-0472">Membrane</keyword>
<dbReference type="RefSeq" id="WP_187975063.1">
    <property type="nucleotide sequence ID" value="NZ_CP046884.1"/>
</dbReference>
<organism evidence="2 3">
    <name type="scientific">Corynebacterium poyangense</name>
    <dbReference type="NCBI Taxonomy" id="2684405"/>
    <lineage>
        <taxon>Bacteria</taxon>
        <taxon>Bacillati</taxon>
        <taxon>Actinomycetota</taxon>
        <taxon>Actinomycetes</taxon>
        <taxon>Mycobacteriales</taxon>
        <taxon>Corynebacteriaceae</taxon>
        <taxon>Corynebacterium</taxon>
    </lineage>
</organism>
<keyword evidence="1" id="KW-0812">Transmembrane</keyword>
<dbReference type="Proteomes" id="UP000516320">
    <property type="component" value="Chromosome"/>
</dbReference>
<feature type="transmembrane region" description="Helical" evidence="1">
    <location>
        <begin position="120"/>
        <end position="141"/>
    </location>
</feature>
<keyword evidence="1" id="KW-1133">Transmembrane helix</keyword>
<keyword evidence="3" id="KW-1185">Reference proteome</keyword>
<name>A0A7H0SM35_9CORY</name>
<sequence length="458" mass="51039">MKFLRAEIIRSWLSFRMATPLIVFLSAAQAWSINSGIQAHGGVGGLTTLHLYQAGIILPLGLITPVITEYSEYRQRYGGLLWRPEHRWSVQMSRLAVVLGYISIGHLFAPLPLVGFSWKFFLLETVIFLGAYGVGLLLWSLSGKVSMVIAPVLGIIWDILSVYRAESPNWFLNPLCWAMRASLKVFGVHANSVPAEPEDLVGIDPVLPAVLHLIVGVVCWCVGVSLIRHRVRTKGHDRLIRDVRVGNQVRTSQWRALAIALPWKGWAVLSVMMITLLLIMRMRYGAETASGFYSLICLPLGTTIAGITAWHAHQDAWRGLLFRPGHRTLFRTLLLLVYVPLLVVFSLGGMFIGMNSPLPYQVMVMPGIVAMILVVVAFSAVISEGLAIAGSFLIFIWSLMAGASVLAESGWWWISAPWAWDWVVHEHPEYWLIIVAITWFVALIVGAISNRRMSAKPR</sequence>
<feature type="transmembrane region" description="Helical" evidence="1">
    <location>
        <begin position="430"/>
        <end position="448"/>
    </location>
</feature>
<feature type="transmembrane region" description="Helical" evidence="1">
    <location>
        <begin position="360"/>
        <end position="382"/>
    </location>
</feature>
<dbReference type="AlphaFoldDB" id="A0A7H0SM35"/>
<evidence type="ECO:0000313" key="2">
    <source>
        <dbReference type="EMBL" id="QNQ89610.1"/>
    </source>
</evidence>
<evidence type="ECO:0000313" key="3">
    <source>
        <dbReference type="Proteomes" id="UP000516320"/>
    </source>
</evidence>